<dbReference type="Proteomes" id="UP000654304">
    <property type="component" value="Unassembled WGS sequence"/>
</dbReference>
<name>A0ABR7A3P1_9BURK</name>
<evidence type="ECO:0000256" key="2">
    <source>
        <dbReference type="ARBA" id="ARBA00004736"/>
    </source>
</evidence>
<protein>
    <recommendedName>
        <fullName evidence="5">2-dehydro-3-deoxy-phosphogluconate aldolase</fullName>
        <ecNumber evidence="5">4.1.2.14</ecNumber>
    </recommendedName>
</protein>
<proteinExistence type="inferred from homology"/>
<evidence type="ECO:0000313" key="10">
    <source>
        <dbReference type="Proteomes" id="UP000654304"/>
    </source>
</evidence>
<dbReference type="PANTHER" id="PTHR30246:SF1">
    <property type="entry name" value="2-DEHYDRO-3-DEOXY-6-PHOSPHOGALACTONATE ALDOLASE-RELATED"/>
    <property type="match status" value="1"/>
</dbReference>
<dbReference type="PANTHER" id="PTHR30246">
    <property type="entry name" value="2-KETO-3-DEOXY-6-PHOSPHOGLUCONATE ALDOLASE"/>
    <property type="match status" value="1"/>
</dbReference>
<dbReference type="InterPro" id="IPR000887">
    <property type="entry name" value="Aldlse_KDPG_KHG"/>
</dbReference>
<comment type="caution">
    <text evidence="9">The sequence shown here is derived from an EMBL/GenBank/DDBJ whole genome shotgun (WGS) entry which is preliminary data.</text>
</comment>
<evidence type="ECO:0000313" key="9">
    <source>
        <dbReference type="EMBL" id="MBC3931525.1"/>
    </source>
</evidence>
<sequence length="220" mass="22597">MMSHTNNSQAKLQNIIEQLAQLRVLPILVTDDVDQAIRCVSTLAQHGLPAVEITLRTPNAMQVLREVVRACPDVTVGAGTILTPAQLDAVKETGAAFGISPGITPVLAKAAAESGLPYFPGVGGASDLMLALEHGFSVVKLFPSDIVGSTKMAKALGGPFPDVRFCLTGGVTVEATPALLQQSNVLCVGGSWMCPANLIQAGDWDAIGKLASAAAAAGKA</sequence>
<dbReference type="Pfam" id="PF01081">
    <property type="entry name" value="Aldolase"/>
    <property type="match status" value="1"/>
</dbReference>
<dbReference type="PROSITE" id="PS00159">
    <property type="entry name" value="ALDOLASE_KDPG_KHG_1"/>
    <property type="match status" value="1"/>
</dbReference>
<dbReference type="GO" id="GO:0008675">
    <property type="term" value="F:2-dehydro-3-deoxy-phosphogluconate aldolase activity"/>
    <property type="evidence" value="ECO:0007669"/>
    <property type="project" value="UniProtKB-EC"/>
</dbReference>
<evidence type="ECO:0000256" key="3">
    <source>
        <dbReference type="ARBA" id="ARBA00006906"/>
    </source>
</evidence>
<dbReference type="PROSITE" id="PS00160">
    <property type="entry name" value="ALDOLASE_KDPG_KHG_2"/>
    <property type="match status" value="1"/>
</dbReference>
<evidence type="ECO:0000256" key="7">
    <source>
        <dbReference type="ARBA" id="ARBA00023270"/>
    </source>
</evidence>
<accession>A0ABR7A3P1</accession>
<evidence type="ECO:0000256" key="6">
    <source>
        <dbReference type="ARBA" id="ARBA00023239"/>
    </source>
</evidence>
<evidence type="ECO:0000256" key="1">
    <source>
        <dbReference type="ARBA" id="ARBA00000654"/>
    </source>
</evidence>
<dbReference type="InterPro" id="IPR031337">
    <property type="entry name" value="KDPG/KHG_AS_1"/>
</dbReference>
<dbReference type="InterPro" id="IPR031338">
    <property type="entry name" value="KDPG/KHG_AS_2"/>
</dbReference>
<dbReference type="CDD" id="cd00452">
    <property type="entry name" value="KDPG_aldolase"/>
    <property type="match status" value="1"/>
</dbReference>
<dbReference type="EC" id="4.1.2.14" evidence="5"/>
<dbReference type="InterPro" id="IPR013785">
    <property type="entry name" value="Aldolase_TIM"/>
</dbReference>
<dbReference type="RefSeq" id="WP_186903264.1">
    <property type="nucleotide sequence ID" value="NZ_JACOGD010000003.1"/>
</dbReference>
<keyword evidence="7" id="KW-0704">Schiff base</keyword>
<evidence type="ECO:0000256" key="5">
    <source>
        <dbReference type="ARBA" id="ARBA00013063"/>
    </source>
</evidence>
<keyword evidence="6 9" id="KW-0456">Lyase</keyword>
<comment type="subunit">
    <text evidence="4">Homotrimer.</text>
</comment>
<dbReference type="GO" id="GO:0008700">
    <property type="term" value="F:(R,S)-4-hydroxy-2-oxoglutarate aldolase activity"/>
    <property type="evidence" value="ECO:0007669"/>
    <property type="project" value="UniProtKB-EC"/>
</dbReference>
<dbReference type="NCBIfam" id="TIGR01182">
    <property type="entry name" value="eda"/>
    <property type="match status" value="1"/>
</dbReference>
<organism evidence="9 10">
    <name type="scientific">Undibacterium curvum</name>
    <dbReference type="NCBI Taxonomy" id="2762294"/>
    <lineage>
        <taxon>Bacteria</taxon>
        <taxon>Pseudomonadati</taxon>
        <taxon>Pseudomonadota</taxon>
        <taxon>Betaproteobacteria</taxon>
        <taxon>Burkholderiales</taxon>
        <taxon>Oxalobacteraceae</taxon>
        <taxon>Undibacterium</taxon>
    </lineage>
</organism>
<gene>
    <name evidence="9" type="primary">eda</name>
    <name evidence="9" type="ORF">H8K43_07585</name>
</gene>
<dbReference type="EMBL" id="JACOGD010000003">
    <property type="protein sequence ID" value="MBC3931525.1"/>
    <property type="molecule type" value="Genomic_DNA"/>
</dbReference>
<dbReference type="SUPFAM" id="SSF51569">
    <property type="entry name" value="Aldolase"/>
    <property type="match status" value="1"/>
</dbReference>
<reference evidence="9 10" key="1">
    <citation type="submission" date="2020-08" db="EMBL/GenBank/DDBJ databases">
        <title>Novel species isolated from subtropical streams in China.</title>
        <authorList>
            <person name="Lu H."/>
        </authorList>
    </citation>
    <scope>NUCLEOTIDE SEQUENCE [LARGE SCALE GENOMIC DNA]</scope>
    <source>
        <strain evidence="9 10">CY22W</strain>
    </source>
</reference>
<comment type="similarity">
    <text evidence="3">Belongs to the KHG/KDPG aldolase family.</text>
</comment>
<comment type="pathway">
    <text evidence="2">Carbohydrate acid metabolism; 2-dehydro-3-deoxy-D-gluconate degradation; D-glyceraldehyde 3-phosphate and pyruvate from 2-dehydro-3-deoxy-D-gluconate: step 2/2.</text>
</comment>
<evidence type="ECO:0000256" key="4">
    <source>
        <dbReference type="ARBA" id="ARBA00011233"/>
    </source>
</evidence>
<keyword evidence="8" id="KW-0119">Carbohydrate metabolism</keyword>
<dbReference type="Gene3D" id="3.20.20.70">
    <property type="entry name" value="Aldolase class I"/>
    <property type="match status" value="1"/>
</dbReference>
<evidence type="ECO:0000256" key="8">
    <source>
        <dbReference type="ARBA" id="ARBA00023277"/>
    </source>
</evidence>
<keyword evidence="10" id="KW-1185">Reference proteome</keyword>
<comment type="catalytic activity">
    <reaction evidence="1">
        <text>2-dehydro-3-deoxy-6-phospho-D-gluconate = D-glyceraldehyde 3-phosphate + pyruvate</text>
        <dbReference type="Rhea" id="RHEA:17089"/>
        <dbReference type="ChEBI" id="CHEBI:15361"/>
        <dbReference type="ChEBI" id="CHEBI:57569"/>
        <dbReference type="ChEBI" id="CHEBI:59776"/>
        <dbReference type="EC" id="4.1.2.14"/>
    </reaction>
</comment>